<dbReference type="Pfam" id="PF08240">
    <property type="entry name" value="ADH_N"/>
    <property type="match status" value="1"/>
</dbReference>
<dbReference type="SUPFAM" id="SSF51735">
    <property type="entry name" value="NAD(P)-binding Rossmann-fold domains"/>
    <property type="match status" value="1"/>
</dbReference>
<dbReference type="CDD" id="cd05289">
    <property type="entry name" value="MDR_like_2"/>
    <property type="match status" value="1"/>
</dbReference>
<accession>A0ABT0E2P8</accession>
<feature type="domain" description="Enoyl reductase (ER)" evidence="6">
    <location>
        <begin position="21"/>
        <end position="331"/>
    </location>
</feature>
<dbReference type="InterPro" id="IPR002364">
    <property type="entry name" value="Quin_OxRdtase/zeta-crystal_CS"/>
</dbReference>
<keyword evidence="4" id="KW-0521">NADP</keyword>
<name>A0ABT0E2P8_9SPHN</name>
<keyword evidence="3" id="KW-0963">Cytoplasm</keyword>
<proteinExistence type="predicted"/>
<dbReference type="PANTHER" id="PTHR44154:SF1">
    <property type="entry name" value="QUINONE OXIDOREDUCTASE"/>
    <property type="match status" value="1"/>
</dbReference>
<dbReference type="PROSITE" id="PS01162">
    <property type="entry name" value="QOR_ZETA_CRYSTAL"/>
    <property type="match status" value="1"/>
</dbReference>
<dbReference type="InterPro" id="IPR036291">
    <property type="entry name" value="NAD(P)-bd_dom_sf"/>
</dbReference>
<dbReference type="Pfam" id="PF13602">
    <property type="entry name" value="ADH_zinc_N_2"/>
    <property type="match status" value="1"/>
</dbReference>
<dbReference type="Gene3D" id="3.40.50.720">
    <property type="entry name" value="NAD(P)-binding Rossmann-like Domain"/>
    <property type="match status" value="1"/>
</dbReference>
<dbReference type="PANTHER" id="PTHR44154">
    <property type="entry name" value="QUINONE OXIDOREDUCTASE"/>
    <property type="match status" value="1"/>
</dbReference>
<reference evidence="7 8" key="1">
    <citation type="submission" date="2022-04" db="EMBL/GenBank/DDBJ databases">
        <authorList>
            <person name="Huq M.A."/>
        </authorList>
    </citation>
    <scope>NUCLEOTIDE SEQUENCE [LARGE SCALE GENOMIC DNA]</scope>
    <source>
        <strain evidence="7 8">MAH-33</strain>
    </source>
</reference>
<evidence type="ECO:0000313" key="7">
    <source>
        <dbReference type="EMBL" id="MCK0533640.1"/>
    </source>
</evidence>
<dbReference type="Proteomes" id="UP001203512">
    <property type="component" value="Unassembled WGS sequence"/>
</dbReference>
<evidence type="ECO:0000256" key="4">
    <source>
        <dbReference type="ARBA" id="ARBA00022857"/>
    </source>
</evidence>
<evidence type="ECO:0000313" key="8">
    <source>
        <dbReference type="Proteomes" id="UP001203512"/>
    </source>
</evidence>
<dbReference type="Gene3D" id="3.90.180.10">
    <property type="entry name" value="Medium-chain alcohol dehydrogenases, catalytic domain"/>
    <property type="match status" value="1"/>
</dbReference>
<evidence type="ECO:0000256" key="1">
    <source>
        <dbReference type="ARBA" id="ARBA00004496"/>
    </source>
</evidence>
<organism evidence="7 8">
    <name type="scientific">Sphingobium agri</name>
    <dbReference type="NCBI Taxonomy" id="2933566"/>
    <lineage>
        <taxon>Bacteria</taxon>
        <taxon>Pseudomonadati</taxon>
        <taxon>Pseudomonadota</taxon>
        <taxon>Alphaproteobacteria</taxon>
        <taxon>Sphingomonadales</taxon>
        <taxon>Sphingomonadaceae</taxon>
        <taxon>Sphingobium</taxon>
    </lineage>
</organism>
<comment type="subunit">
    <text evidence="2">Homotetramer.</text>
</comment>
<dbReference type="InterPro" id="IPR013154">
    <property type="entry name" value="ADH-like_N"/>
</dbReference>
<comment type="caution">
    <text evidence="7">The sequence shown here is derived from an EMBL/GenBank/DDBJ whole genome shotgun (WGS) entry which is preliminary data.</text>
</comment>
<evidence type="ECO:0000256" key="3">
    <source>
        <dbReference type="ARBA" id="ARBA00022490"/>
    </source>
</evidence>
<dbReference type="InterPro" id="IPR020843">
    <property type="entry name" value="ER"/>
</dbReference>
<dbReference type="SMART" id="SM00829">
    <property type="entry name" value="PKS_ER"/>
    <property type="match status" value="1"/>
</dbReference>
<evidence type="ECO:0000256" key="2">
    <source>
        <dbReference type="ARBA" id="ARBA00011881"/>
    </source>
</evidence>
<dbReference type="SUPFAM" id="SSF50129">
    <property type="entry name" value="GroES-like"/>
    <property type="match status" value="1"/>
</dbReference>
<sequence length="349" mass="35576">MTGAPALPSTMQAMAMDGFTGPQAIRARDLPVPVPGPGEALIRIAAVGVNPADWKACAGFLPFLPDSFLPLVPGFDGTGTVVALGEGVSALQVGERVAFLSSLPLGRGGTWGDYAICLAAQAVPLPDNLSFAEAATIPVPGISAREALLVQGKLAPGERVLVNGGSGGTGLWAIQIARELGAQIAATAGPANQDLLASLGVHCPIDYRHENVAHKVAQWAPEGVDLLLDTVGQGSIADPAALIRPGGRHVAIETMLPHEALPDAERFAAKGIAATRASASYESAPAHLAALVAATAQGRMTPPPLETLSSSEAAAAMARVREGHVRGKIILVTDDHLTAKTAATMKDPA</sequence>
<dbReference type="InterPro" id="IPR051603">
    <property type="entry name" value="Zinc-ADH_QOR/CCCR"/>
</dbReference>
<keyword evidence="8" id="KW-1185">Reference proteome</keyword>
<dbReference type="RefSeq" id="WP_247234876.1">
    <property type="nucleotide sequence ID" value="NZ_JALKHS010000027.1"/>
</dbReference>
<comment type="subcellular location">
    <subcellularLocation>
        <location evidence="1">Cytoplasm</location>
    </subcellularLocation>
</comment>
<keyword evidence="5" id="KW-0694">RNA-binding</keyword>
<dbReference type="EMBL" id="JALKHS010000027">
    <property type="protein sequence ID" value="MCK0533640.1"/>
    <property type="molecule type" value="Genomic_DNA"/>
</dbReference>
<protein>
    <submittedName>
        <fullName evidence="7">NADP-dependent oxidoreductase</fullName>
    </submittedName>
</protein>
<evidence type="ECO:0000259" key="6">
    <source>
        <dbReference type="SMART" id="SM00829"/>
    </source>
</evidence>
<gene>
    <name evidence="7" type="ORF">MU848_18800</name>
</gene>
<dbReference type="InterPro" id="IPR011032">
    <property type="entry name" value="GroES-like_sf"/>
</dbReference>
<evidence type="ECO:0000256" key="5">
    <source>
        <dbReference type="ARBA" id="ARBA00022884"/>
    </source>
</evidence>